<name>A0A4C1XBM3_EUMVA</name>
<keyword evidence="3" id="KW-1185">Reference proteome</keyword>
<protein>
    <submittedName>
        <fullName evidence="2">Uncharacterized protein</fullName>
    </submittedName>
</protein>
<accession>A0A4C1XBM3</accession>
<dbReference type="Proteomes" id="UP000299102">
    <property type="component" value="Unassembled WGS sequence"/>
</dbReference>
<comment type="caution">
    <text evidence="2">The sequence shown here is derived from an EMBL/GenBank/DDBJ whole genome shotgun (WGS) entry which is preliminary data.</text>
</comment>
<gene>
    <name evidence="2" type="ORF">EVAR_53214_1</name>
</gene>
<reference evidence="2 3" key="1">
    <citation type="journal article" date="2019" name="Commun. Biol.">
        <title>The bagworm genome reveals a unique fibroin gene that provides high tensile strength.</title>
        <authorList>
            <person name="Kono N."/>
            <person name="Nakamura H."/>
            <person name="Ohtoshi R."/>
            <person name="Tomita M."/>
            <person name="Numata K."/>
            <person name="Arakawa K."/>
        </authorList>
    </citation>
    <scope>NUCLEOTIDE SEQUENCE [LARGE SCALE GENOMIC DNA]</scope>
</reference>
<evidence type="ECO:0000313" key="3">
    <source>
        <dbReference type="Proteomes" id="UP000299102"/>
    </source>
</evidence>
<organism evidence="2 3">
    <name type="scientific">Eumeta variegata</name>
    <name type="common">Bagworm moth</name>
    <name type="synonym">Eumeta japonica</name>
    <dbReference type="NCBI Taxonomy" id="151549"/>
    <lineage>
        <taxon>Eukaryota</taxon>
        <taxon>Metazoa</taxon>
        <taxon>Ecdysozoa</taxon>
        <taxon>Arthropoda</taxon>
        <taxon>Hexapoda</taxon>
        <taxon>Insecta</taxon>
        <taxon>Pterygota</taxon>
        <taxon>Neoptera</taxon>
        <taxon>Endopterygota</taxon>
        <taxon>Lepidoptera</taxon>
        <taxon>Glossata</taxon>
        <taxon>Ditrysia</taxon>
        <taxon>Tineoidea</taxon>
        <taxon>Psychidae</taxon>
        <taxon>Oiketicinae</taxon>
        <taxon>Eumeta</taxon>
    </lineage>
</organism>
<feature type="region of interest" description="Disordered" evidence="1">
    <location>
        <begin position="1"/>
        <end position="23"/>
    </location>
</feature>
<proteinExistence type="predicted"/>
<dbReference type="EMBL" id="BGZK01000810">
    <property type="protein sequence ID" value="GBP61301.1"/>
    <property type="molecule type" value="Genomic_DNA"/>
</dbReference>
<sequence length="146" mass="17482">MRGPAPRTGRQMRTERAGRPRGAAPTRMYLTYGECKETHQQQQHFIVKDIRMHSIRIPQFFYECIKRIWKVDNVMITTKKCLQKLNTIREFPFERSNDKLELDLQIYNTLKSTEILWEKNSRRTQLSETEARDIRAGLKILHKQFT</sequence>
<evidence type="ECO:0000313" key="2">
    <source>
        <dbReference type="EMBL" id="GBP61301.1"/>
    </source>
</evidence>
<dbReference type="AlphaFoldDB" id="A0A4C1XBM3"/>
<evidence type="ECO:0000256" key="1">
    <source>
        <dbReference type="SAM" id="MobiDB-lite"/>
    </source>
</evidence>